<name>A0AAN7R353_TRANT</name>
<evidence type="ECO:0000313" key="2">
    <source>
        <dbReference type="EMBL" id="KAK4787997.1"/>
    </source>
</evidence>
<accession>A0AAN7R353</accession>
<evidence type="ECO:0000256" key="1">
    <source>
        <dbReference type="SAM" id="MobiDB-lite"/>
    </source>
</evidence>
<keyword evidence="3" id="KW-1185">Reference proteome</keyword>
<protein>
    <submittedName>
        <fullName evidence="2">Uncharacterized protein</fullName>
    </submittedName>
</protein>
<dbReference type="Proteomes" id="UP001346149">
    <property type="component" value="Unassembled WGS sequence"/>
</dbReference>
<reference evidence="2 3" key="1">
    <citation type="journal article" date="2023" name="Hortic Res">
        <title>Pangenome of water caltrop reveals structural variations and asymmetric subgenome divergence after allopolyploidization.</title>
        <authorList>
            <person name="Zhang X."/>
            <person name="Chen Y."/>
            <person name="Wang L."/>
            <person name="Yuan Y."/>
            <person name="Fang M."/>
            <person name="Shi L."/>
            <person name="Lu R."/>
            <person name="Comes H.P."/>
            <person name="Ma Y."/>
            <person name="Chen Y."/>
            <person name="Huang G."/>
            <person name="Zhou Y."/>
            <person name="Zheng Z."/>
            <person name="Qiu Y."/>
        </authorList>
    </citation>
    <scope>NUCLEOTIDE SEQUENCE [LARGE SCALE GENOMIC DNA]</scope>
    <source>
        <strain evidence="2">F231</strain>
    </source>
</reference>
<feature type="region of interest" description="Disordered" evidence="1">
    <location>
        <begin position="1"/>
        <end position="34"/>
    </location>
</feature>
<dbReference type="EMBL" id="JAXQNO010000011">
    <property type="protein sequence ID" value="KAK4787997.1"/>
    <property type="molecule type" value="Genomic_DNA"/>
</dbReference>
<organism evidence="2 3">
    <name type="scientific">Trapa natans</name>
    <name type="common">Water chestnut</name>
    <dbReference type="NCBI Taxonomy" id="22666"/>
    <lineage>
        <taxon>Eukaryota</taxon>
        <taxon>Viridiplantae</taxon>
        <taxon>Streptophyta</taxon>
        <taxon>Embryophyta</taxon>
        <taxon>Tracheophyta</taxon>
        <taxon>Spermatophyta</taxon>
        <taxon>Magnoliopsida</taxon>
        <taxon>eudicotyledons</taxon>
        <taxon>Gunneridae</taxon>
        <taxon>Pentapetalae</taxon>
        <taxon>rosids</taxon>
        <taxon>malvids</taxon>
        <taxon>Myrtales</taxon>
        <taxon>Lythraceae</taxon>
        <taxon>Trapa</taxon>
    </lineage>
</organism>
<dbReference type="AlphaFoldDB" id="A0AAN7R353"/>
<feature type="compositionally biased region" description="Basic and acidic residues" evidence="1">
    <location>
        <begin position="1"/>
        <end position="17"/>
    </location>
</feature>
<proteinExistence type="predicted"/>
<comment type="caution">
    <text evidence="2">The sequence shown here is derived from an EMBL/GenBank/DDBJ whole genome shotgun (WGS) entry which is preliminary data.</text>
</comment>
<sequence>MPPRPYHVESPAREKTVVKARRAKGQTHCCPRRQPKRNCNSRVISDFILS</sequence>
<evidence type="ECO:0000313" key="3">
    <source>
        <dbReference type="Proteomes" id="UP001346149"/>
    </source>
</evidence>
<feature type="compositionally biased region" description="Basic residues" evidence="1">
    <location>
        <begin position="18"/>
        <end position="34"/>
    </location>
</feature>
<gene>
    <name evidence="2" type="ORF">SAY86_019316</name>
</gene>